<dbReference type="Proteomes" id="UP000281955">
    <property type="component" value="Unassembled WGS sequence"/>
</dbReference>
<protein>
    <submittedName>
        <fullName evidence="3">LmbE family N-acetylglucosaminyl deacetylase</fullName>
    </submittedName>
</protein>
<gene>
    <name evidence="3" type="ORF">CLV35_3701</name>
</gene>
<dbReference type="GO" id="GO:0016811">
    <property type="term" value="F:hydrolase activity, acting on carbon-nitrogen (but not peptide) bonds, in linear amides"/>
    <property type="evidence" value="ECO:0007669"/>
    <property type="project" value="TreeGrafter"/>
</dbReference>
<evidence type="ECO:0000313" key="3">
    <source>
        <dbReference type="EMBL" id="RKS68573.1"/>
    </source>
</evidence>
<dbReference type="Pfam" id="PF02585">
    <property type="entry name" value="PIG-L"/>
    <property type="match status" value="1"/>
</dbReference>
<evidence type="ECO:0000256" key="1">
    <source>
        <dbReference type="ARBA" id="ARBA00022833"/>
    </source>
</evidence>
<reference evidence="3 4" key="1">
    <citation type="submission" date="2018-10" db="EMBL/GenBank/DDBJ databases">
        <title>Genomic Encyclopedia of Archaeal and Bacterial Type Strains, Phase II (KMG-II): from individual species to whole genera.</title>
        <authorList>
            <person name="Goeker M."/>
        </authorList>
    </citation>
    <scope>NUCLEOTIDE SEQUENCE [LARGE SCALE GENOMIC DNA]</scope>
    <source>
        <strain evidence="3 4">RP-AC37</strain>
    </source>
</reference>
<feature type="domain" description="CRIB" evidence="2">
    <location>
        <begin position="196"/>
        <end position="209"/>
    </location>
</feature>
<dbReference type="Gene3D" id="3.40.50.10320">
    <property type="entry name" value="LmbE-like"/>
    <property type="match status" value="1"/>
</dbReference>
<accession>A0A420XKL9</accession>
<evidence type="ECO:0000313" key="4">
    <source>
        <dbReference type="Proteomes" id="UP000281955"/>
    </source>
</evidence>
<dbReference type="PANTHER" id="PTHR12993:SF26">
    <property type="entry name" value="1D-MYO-INOSITOL 2-ACETAMIDO-2-DEOXY-ALPHA-D-GLUCOPYRANOSIDE DEACETYLASE"/>
    <property type="match status" value="1"/>
</dbReference>
<dbReference type="AlphaFoldDB" id="A0A420XKL9"/>
<proteinExistence type="predicted"/>
<keyword evidence="4" id="KW-1185">Reference proteome</keyword>
<evidence type="ECO:0000259" key="2">
    <source>
        <dbReference type="PROSITE" id="PS50108"/>
    </source>
</evidence>
<dbReference type="InParanoid" id="A0A420XKL9"/>
<dbReference type="InterPro" id="IPR024078">
    <property type="entry name" value="LmbE-like_dom_sf"/>
</dbReference>
<dbReference type="PANTHER" id="PTHR12993">
    <property type="entry name" value="N-ACETYLGLUCOSAMINYL-PHOSPHATIDYLINOSITOL DE-N-ACETYLASE-RELATED"/>
    <property type="match status" value="1"/>
</dbReference>
<dbReference type="InterPro" id="IPR003737">
    <property type="entry name" value="GlcNAc_PI_deacetylase-related"/>
</dbReference>
<keyword evidence="1" id="KW-0862">Zinc</keyword>
<sequence>MRHTLAVSFTLVAFHAHPDDEALLTAGTMARVAAEGHRVVLVVATTGEQGLASSDYADGLATVRTAELERSAGVLGCARVAWLGYDDSGMERPVLPRAGARPFALAPVEEAAQALAALLREEGADLLTVYDPAGGYGHPDHVQVHAVGVRAAELAGTPVVLEATVDRRLLQRVLRVVARLPGVPADFAAERFSHAYSAPADITHRVHVGAYAGQKRAAMSAHASQGSADTGVRTLAVLLRLPRPLFRVVFAREWYVERGRRPGGKPLDDVFATLRRR</sequence>
<dbReference type="SUPFAM" id="SSF102588">
    <property type="entry name" value="LmbE-like"/>
    <property type="match status" value="1"/>
</dbReference>
<name>A0A420XKL9_9ACTN</name>
<comment type="caution">
    <text evidence="3">The sequence shown here is derived from an EMBL/GenBank/DDBJ whole genome shotgun (WGS) entry which is preliminary data.</text>
</comment>
<organism evidence="3 4">
    <name type="scientific">Motilibacter peucedani</name>
    <dbReference type="NCBI Taxonomy" id="598650"/>
    <lineage>
        <taxon>Bacteria</taxon>
        <taxon>Bacillati</taxon>
        <taxon>Actinomycetota</taxon>
        <taxon>Actinomycetes</taxon>
        <taxon>Motilibacterales</taxon>
        <taxon>Motilibacteraceae</taxon>
        <taxon>Motilibacter</taxon>
    </lineage>
</organism>
<dbReference type="PROSITE" id="PS50108">
    <property type="entry name" value="CRIB"/>
    <property type="match status" value="1"/>
</dbReference>
<dbReference type="GO" id="GO:0016137">
    <property type="term" value="P:glycoside metabolic process"/>
    <property type="evidence" value="ECO:0007669"/>
    <property type="project" value="UniProtKB-ARBA"/>
</dbReference>
<dbReference type="EMBL" id="RBWV01000016">
    <property type="protein sequence ID" value="RKS68573.1"/>
    <property type="molecule type" value="Genomic_DNA"/>
</dbReference>
<dbReference type="InterPro" id="IPR000095">
    <property type="entry name" value="CRIB_dom"/>
</dbReference>